<reference evidence="2 3" key="1">
    <citation type="submission" date="2015-05" db="EMBL/GenBank/DDBJ databases">
        <authorList>
            <person name="Wang D.B."/>
            <person name="Wang M."/>
        </authorList>
    </citation>
    <scope>NUCLEOTIDE SEQUENCE [LARGE SCALE GENOMIC DNA]</scope>
    <source>
        <strain evidence="2">VL1</strain>
    </source>
</reference>
<evidence type="ECO:0000256" key="1">
    <source>
        <dbReference type="SAM" id="MobiDB-lite"/>
    </source>
</evidence>
<protein>
    <submittedName>
        <fullName evidence="2">Uncharacterized protein</fullName>
    </submittedName>
</protein>
<proteinExistence type="predicted"/>
<organism evidence="2 3">
    <name type="scientific">Verticillium longisporum</name>
    <name type="common">Verticillium dahliae var. longisporum</name>
    <dbReference type="NCBI Taxonomy" id="100787"/>
    <lineage>
        <taxon>Eukaryota</taxon>
        <taxon>Fungi</taxon>
        <taxon>Dikarya</taxon>
        <taxon>Ascomycota</taxon>
        <taxon>Pezizomycotina</taxon>
        <taxon>Sordariomycetes</taxon>
        <taxon>Hypocreomycetidae</taxon>
        <taxon>Glomerellales</taxon>
        <taxon>Plectosphaerellaceae</taxon>
        <taxon>Verticillium</taxon>
    </lineage>
</organism>
<feature type="non-terminal residue" evidence="2">
    <location>
        <position position="1"/>
    </location>
</feature>
<gene>
    <name evidence="2" type="ORF">BN1708_019116</name>
</gene>
<feature type="compositionally biased region" description="Basic and acidic residues" evidence="1">
    <location>
        <begin position="1"/>
        <end position="12"/>
    </location>
</feature>
<dbReference type="EMBL" id="CVQH01022309">
    <property type="protein sequence ID" value="CRK32854.1"/>
    <property type="molecule type" value="Genomic_DNA"/>
</dbReference>
<keyword evidence="3" id="KW-1185">Reference proteome</keyword>
<sequence length="40" mass="4766">HQAHQGREEAQHARTTACRNSHGPEYHQYRRRPHHPQSRG</sequence>
<dbReference type="Proteomes" id="UP000044602">
    <property type="component" value="Unassembled WGS sequence"/>
</dbReference>
<dbReference type="AlphaFoldDB" id="A0A0G4MF74"/>
<evidence type="ECO:0000313" key="3">
    <source>
        <dbReference type="Proteomes" id="UP000044602"/>
    </source>
</evidence>
<feature type="region of interest" description="Disordered" evidence="1">
    <location>
        <begin position="1"/>
        <end position="40"/>
    </location>
</feature>
<name>A0A0G4MF74_VERLO</name>
<evidence type="ECO:0000313" key="2">
    <source>
        <dbReference type="EMBL" id="CRK32854.1"/>
    </source>
</evidence>
<accession>A0A0G4MF74</accession>
<feature type="compositionally biased region" description="Basic residues" evidence="1">
    <location>
        <begin position="29"/>
        <end position="40"/>
    </location>
</feature>